<organism evidence="13 14">
    <name type="scientific">Streptomyces flaveolus</name>
    <dbReference type="NCBI Taxonomy" id="67297"/>
    <lineage>
        <taxon>Bacteria</taxon>
        <taxon>Bacillati</taxon>
        <taxon>Actinomycetota</taxon>
        <taxon>Actinomycetes</taxon>
        <taxon>Kitasatosporales</taxon>
        <taxon>Streptomycetaceae</taxon>
        <taxon>Streptomyces</taxon>
    </lineage>
</organism>
<feature type="region of interest" description="ACP-binding" evidence="9">
    <location>
        <begin position="266"/>
        <end position="270"/>
    </location>
</feature>
<keyword evidence="8 9" id="KW-0012">Acyltransferase</keyword>
<dbReference type="NCBIfam" id="NF006829">
    <property type="entry name" value="PRK09352.1"/>
    <property type="match status" value="1"/>
</dbReference>
<evidence type="ECO:0000259" key="12">
    <source>
        <dbReference type="Pfam" id="PF08545"/>
    </source>
</evidence>
<dbReference type="PANTHER" id="PTHR34069:SF2">
    <property type="entry name" value="BETA-KETOACYL-[ACYL-CARRIER-PROTEIN] SYNTHASE III"/>
    <property type="match status" value="1"/>
</dbReference>
<feature type="active site" evidence="9">
    <location>
        <position position="295"/>
    </location>
</feature>
<keyword evidence="4 9" id="KW-0808">Transferase</keyword>
<keyword evidence="6 9" id="KW-0443">Lipid metabolism</keyword>
<evidence type="ECO:0000313" key="13">
    <source>
        <dbReference type="EMBL" id="MER6909154.1"/>
    </source>
</evidence>
<evidence type="ECO:0000313" key="14">
    <source>
        <dbReference type="Proteomes" id="UP001490330"/>
    </source>
</evidence>
<dbReference type="Pfam" id="PF08545">
    <property type="entry name" value="ACP_syn_III"/>
    <property type="match status" value="1"/>
</dbReference>
<evidence type="ECO:0000256" key="1">
    <source>
        <dbReference type="ARBA" id="ARBA00008642"/>
    </source>
</evidence>
<dbReference type="SUPFAM" id="SSF53901">
    <property type="entry name" value="Thiolase-like"/>
    <property type="match status" value="1"/>
</dbReference>
<sequence length="346" mass="35600">MIFARKATMHPSPAPAARLIGLGSYLPPLKVSNADFAARLDTTDEWIRTRIGIAERHIADPATATSELAVEAGLRAMKSAEVEHVDAVILATATPDHHVPGTAPVVAHQLGLRQVPAFDLGAGCSGFVYATTVAAGLIHAGTAGTVLVIGAEKMSAVIDPADRSTAPIFGDGAGAVVLTAGHSGEPGALGPPAWGSDGEHADALYIPGGGSRSPARTTADLENLYVHMKGNDVLRHAVRRITHVTQETAAAAGWAARDIDRLIVHQANARISAAVANALDISAECVPSNIARVGNTSAASIPLLLSHAAIDGQLKARQRVVVTSFGAGFTWAATTLLWPIGLQALA</sequence>
<evidence type="ECO:0000256" key="6">
    <source>
        <dbReference type="ARBA" id="ARBA00023098"/>
    </source>
</evidence>
<feature type="domain" description="Beta-ketoacyl-[acyl-carrier-protein] synthase III N-terminal" evidence="12">
    <location>
        <begin position="118"/>
        <end position="198"/>
    </location>
</feature>
<evidence type="ECO:0000256" key="10">
    <source>
        <dbReference type="SAM" id="Phobius"/>
    </source>
</evidence>
<evidence type="ECO:0000256" key="4">
    <source>
        <dbReference type="ARBA" id="ARBA00022679"/>
    </source>
</evidence>
<feature type="active site" evidence="9">
    <location>
        <position position="124"/>
    </location>
</feature>
<dbReference type="Gene3D" id="3.40.47.10">
    <property type="match status" value="1"/>
</dbReference>
<protein>
    <recommendedName>
        <fullName evidence="9">Beta-ketoacyl-[acyl-carrier-protein] synthase III</fullName>
        <shortName evidence="9">Beta-ketoacyl-ACP synthase III</shortName>
        <shortName evidence="9">KAS III</shortName>
        <ecNumber evidence="9">2.3.1.180</ecNumber>
    </recommendedName>
    <alternativeName>
        <fullName evidence="9">3-oxoacyl-[acyl-carrier-protein] synthase 3</fullName>
    </alternativeName>
    <alternativeName>
        <fullName evidence="9">3-oxoacyl-[acyl-carrier-protein] synthase III</fullName>
    </alternativeName>
</protein>
<evidence type="ECO:0000256" key="7">
    <source>
        <dbReference type="ARBA" id="ARBA00023160"/>
    </source>
</evidence>
<comment type="subunit">
    <text evidence="9">Homodimer.</text>
</comment>
<accession>A0ABV1VRQ8</accession>
<dbReference type="InterPro" id="IPR013747">
    <property type="entry name" value="ACP_syn_III_C"/>
</dbReference>
<proteinExistence type="inferred from homology"/>
<dbReference type="Pfam" id="PF08541">
    <property type="entry name" value="ACP_syn_III_C"/>
    <property type="match status" value="1"/>
</dbReference>
<evidence type="ECO:0000256" key="9">
    <source>
        <dbReference type="HAMAP-Rule" id="MF_01815"/>
    </source>
</evidence>
<dbReference type="InterPro" id="IPR004655">
    <property type="entry name" value="FabH"/>
</dbReference>
<keyword evidence="3 9" id="KW-0444">Lipid biosynthesis</keyword>
<feature type="domain" description="Beta-ketoacyl-[acyl-carrier-protein] synthase III C-terminal" evidence="11">
    <location>
        <begin position="250"/>
        <end position="338"/>
    </location>
</feature>
<evidence type="ECO:0000256" key="2">
    <source>
        <dbReference type="ARBA" id="ARBA00022490"/>
    </source>
</evidence>
<evidence type="ECO:0000256" key="8">
    <source>
        <dbReference type="ARBA" id="ARBA00023315"/>
    </source>
</evidence>
<name>A0ABV1VRQ8_9ACTN</name>
<dbReference type="CDD" id="cd00830">
    <property type="entry name" value="KAS_III"/>
    <property type="match status" value="1"/>
</dbReference>
<evidence type="ECO:0000256" key="3">
    <source>
        <dbReference type="ARBA" id="ARBA00022516"/>
    </source>
</evidence>
<keyword evidence="10" id="KW-0472">Membrane</keyword>
<dbReference type="InterPro" id="IPR016039">
    <property type="entry name" value="Thiolase-like"/>
</dbReference>
<comment type="pathway">
    <text evidence="9">Lipid metabolism; fatty acid biosynthesis.</text>
</comment>
<dbReference type="Proteomes" id="UP001490330">
    <property type="component" value="Unassembled WGS sequence"/>
</dbReference>
<keyword evidence="7 9" id="KW-0275">Fatty acid biosynthesis</keyword>
<comment type="subcellular location">
    <subcellularLocation>
        <location evidence="9">Cytoplasm</location>
    </subcellularLocation>
</comment>
<dbReference type="HAMAP" id="MF_01815">
    <property type="entry name" value="FabH"/>
    <property type="match status" value="1"/>
</dbReference>
<dbReference type="EC" id="2.3.1.180" evidence="9"/>
<keyword evidence="10" id="KW-0812">Transmembrane</keyword>
<dbReference type="RefSeq" id="WP_350721728.1">
    <property type="nucleotide sequence ID" value="NZ_JBEPCO010000030.1"/>
</dbReference>
<comment type="similarity">
    <text evidence="1 9">Belongs to the thiolase-like superfamily. FabH family.</text>
</comment>
<evidence type="ECO:0000259" key="11">
    <source>
        <dbReference type="Pfam" id="PF08541"/>
    </source>
</evidence>
<comment type="domain">
    <text evidence="9">The last Arg residue of the ACP-binding site is essential for the weak association between ACP/AcpP and FabH.</text>
</comment>
<keyword evidence="9" id="KW-0511">Multifunctional enzyme</keyword>
<comment type="caution">
    <text evidence="13">The sequence shown here is derived from an EMBL/GenBank/DDBJ whole genome shotgun (WGS) entry which is preliminary data.</text>
</comment>
<dbReference type="GO" id="GO:0033818">
    <property type="term" value="F:beta-ketoacyl-acyl-carrier-protein synthase III activity"/>
    <property type="evidence" value="ECO:0007669"/>
    <property type="project" value="UniProtKB-EC"/>
</dbReference>
<comment type="catalytic activity">
    <reaction evidence="9">
        <text>malonyl-[ACP] + acetyl-CoA + H(+) = 3-oxobutanoyl-[ACP] + CO2 + CoA</text>
        <dbReference type="Rhea" id="RHEA:12080"/>
        <dbReference type="Rhea" id="RHEA-COMP:9623"/>
        <dbReference type="Rhea" id="RHEA-COMP:9625"/>
        <dbReference type="ChEBI" id="CHEBI:15378"/>
        <dbReference type="ChEBI" id="CHEBI:16526"/>
        <dbReference type="ChEBI" id="CHEBI:57287"/>
        <dbReference type="ChEBI" id="CHEBI:57288"/>
        <dbReference type="ChEBI" id="CHEBI:78449"/>
        <dbReference type="ChEBI" id="CHEBI:78450"/>
        <dbReference type="EC" id="2.3.1.180"/>
    </reaction>
</comment>
<gene>
    <name evidence="9" type="primary">fabH</name>
    <name evidence="13" type="ORF">ABT322_36630</name>
</gene>
<dbReference type="NCBIfam" id="TIGR00747">
    <property type="entry name" value="fabH"/>
    <property type="match status" value="1"/>
</dbReference>
<keyword evidence="2 9" id="KW-0963">Cytoplasm</keyword>
<keyword evidence="10" id="KW-1133">Transmembrane helix</keyword>
<feature type="active site" evidence="9">
    <location>
        <position position="265"/>
    </location>
</feature>
<comment type="function">
    <text evidence="9">Catalyzes the condensation reaction of fatty acid synthesis by the addition to an acyl acceptor of two carbons from malonyl-ACP. Catalyzes the first condensation reaction which initiates fatty acid synthesis and may therefore play a role in governing the total rate of fatty acid production. Possesses both acetoacetyl-ACP synthase and acetyl transacylase activities. Its substrate specificity determines the biosynthesis of branched-chain and/or straight-chain of fatty acids.</text>
</comment>
<feature type="transmembrane region" description="Helical" evidence="10">
    <location>
        <begin position="320"/>
        <end position="340"/>
    </location>
</feature>
<reference evidence="13 14" key="1">
    <citation type="submission" date="2024-06" db="EMBL/GenBank/DDBJ databases">
        <title>The Natural Products Discovery Center: Release of the First 8490 Sequenced Strains for Exploring Actinobacteria Biosynthetic Diversity.</title>
        <authorList>
            <person name="Kalkreuter E."/>
            <person name="Kautsar S.A."/>
            <person name="Yang D."/>
            <person name="Bader C.D."/>
            <person name="Teijaro C.N."/>
            <person name="Fluegel L."/>
            <person name="Davis C.M."/>
            <person name="Simpson J.R."/>
            <person name="Lauterbach L."/>
            <person name="Steele A.D."/>
            <person name="Gui C."/>
            <person name="Meng S."/>
            <person name="Li G."/>
            <person name="Viehrig K."/>
            <person name="Ye F."/>
            <person name="Su P."/>
            <person name="Kiefer A.F."/>
            <person name="Nichols A."/>
            <person name="Cepeda A.J."/>
            <person name="Yan W."/>
            <person name="Fan B."/>
            <person name="Jiang Y."/>
            <person name="Adhikari A."/>
            <person name="Zheng C.-J."/>
            <person name="Schuster L."/>
            <person name="Cowan T.M."/>
            <person name="Smanski M.J."/>
            <person name="Chevrette M.G."/>
            <person name="De Carvalho L.P.S."/>
            <person name="Shen B."/>
        </authorList>
    </citation>
    <scope>NUCLEOTIDE SEQUENCE [LARGE SCALE GENOMIC DNA]</scope>
    <source>
        <strain evidence="13 14">NPDC000632</strain>
    </source>
</reference>
<evidence type="ECO:0000256" key="5">
    <source>
        <dbReference type="ARBA" id="ARBA00022832"/>
    </source>
</evidence>
<keyword evidence="14" id="KW-1185">Reference proteome</keyword>
<dbReference type="PANTHER" id="PTHR34069">
    <property type="entry name" value="3-OXOACYL-[ACYL-CARRIER-PROTEIN] SYNTHASE 3"/>
    <property type="match status" value="1"/>
</dbReference>
<dbReference type="EMBL" id="JBEPCV010000059">
    <property type="protein sequence ID" value="MER6909154.1"/>
    <property type="molecule type" value="Genomic_DNA"/>
</dbReference>
<dbReference type="InterPro" id="IPR013751">
    <property type="entry name" value="ACP_syn_III_N"/>
</dbReference>
<keyword evidence="5 9" id="KW-0276">Fatty acid metabolism</keyword>